<dbReference type="Proteomes" id="UP000471166">
    <property type="component" value="Unassembled WGS sequence"/>
</dbReference>
<gene>
    <name evidence="1" type="ORF">GV791_31110</name>
</gene>
<evidence type="ECO:0000313" key="1">
    <source>
        <dbReference type="EMBL" id="NEW36967.1"/>
    </source>
</evidence>
<feature type="non-terminal residue" evidence="1">
    <location>
        <position position="123"/>
    </location>
</feature>
<proteinExistence type="predicted"/>
<dbReference type="SUPFAM" id="SSF55811">
    <property type="entry name" value="Nudix"/>
    <property type="match status" value="1"/>
</dbReference>
<comment type="caution">
    <text evidence="1">The sequence shown here is derived from an EMBL/GenBank/DDBJ whole genome shotgun (WGS) entry which is preliminary data.</text>
</comment>
<dbReference type="Gene3D" id="3.90.79.10">
    <property type="entry name" value="Nucleoside Triphosphate Pyrophosphohydrolase"/>
    <property type="match status" value="1"/>
</dbReference>
<accession>A0A6P1CYV2</accession>
<organism evidence="1 2">
    <name type="scientific">Nocardia cyriacigeorgica</name>
    <dbReference type="NCBI Taxonomy" id="135487"/>
    <lineage>
        <taxon>Bacteria</taxon>
        <taxon>Bacillati</taxon>
        <taxon>Actinomycetota</taxon>
        <taxon>Actinomycetes</taxon>
        <taxon>Mycobacteriales</taxon>
        <taxon>Nocardiaceae</taxon>
        <taxon>Nocardia</taxon>
    </lineage>
</organism>
<protein>
    <submittedName>
        <fullName evidence="1">NUDIX domain-containing protein</fullName>
    </submittedName>
</protein>
<sequence length="123" mass="13711">MSEELGVRQDYLDTLAYRGTHVFDGPGTWRYYNLAADAQSRIDPVVDGGEIRAARWVTRDELTRMASDGELHSALARDLPDVLAQFEKPIGVGNRIPGRDLIGSLDYQTINAAIHPDERRDDG</sequence>
<reference evidence="1 2" key="1">
    <citation type="submission" date="2020-01" db="EMBL/GenBank/DDBJ databases">
        <title>Genetics and antimicrobial susceptibilities of Nocardia species isolated from the soil; a comparison with species isolated from humans.</title>
        <authorList>
            <person name="Carrasco G."/>
            <person name="Monzon S."/>
            <person name="Sansegundo M."/>
            <person name="Garcia E."/>
            <person name="Garrido N."/>
            <person name="Medina M.J."/>
            <person name="Villalon P."/>
            <person name="Ramirez-Arocha A.C."/>
            <person name="Jimenez P."/>
            <person name="Cuesta I."/>
            <person name="Valdezate S."/>
        </authorList>
    </citation>
    <scope>NUCLEOTIDE SEQUENCE [LARGE SCALE GENOMIC DNA]</scope>
    <source>
        <strain evidence="1 2">CNM20110626</strain>
    </source>
</reference>
<feature type="non-terminal residue" evidence="1">
    <location>
        <position position="1"/>
    </location>
</feature>
<dbReference type="EMBL" id="JAAGVB010000251">
    <property type="protein sequence ID" value="NEW36967.1"/>
    <property type="molecule type" value="Genomic_DNA"/>
</dbReference>
<dbReference type="InterPro" id="IPR015797">
    <property type="entry name" value="NUDIX_hydrolase-like_dom_sf"/>
</dbReference>
<dbReference type="RefSeq" id="WP_163848557.1">
    <property type="nucleotide sequence ID" value="NZ_JAAGVB010000251.1"/>
</dbReference>
<dbReference type="AlphaFoldDB" id="A0A6P1CYV2"/>
<evidence type="ECO:0000313" key="2">
    <source>
        <dbReference type="Proteomes" id="UP000471166"/>
    </source>
</evidence>
<name>A0A6P1CYV2_9NOCA</name>